<dbReference type="CDD" id="cd06558">
    <property type="entry name" value="crotonase-like"/>
    <property type="match status" value="1"/>
</dbReference>
<dbReference type="InterPro" id="IPR001753">
    <property type="entry name" value="Enoyl-CoA_hydra/iso"/>
</dbReference>
<protein>
    <submittedName>
        <fullName evidence="5">Enoyl-CoA hydratase/isomerase family protein</fullName>
    </submittedName>
</protein>
<organism evidence="5 6">
    <name type="scientific">Sporosarcina soli</name>
    <dbReference type="NCBI Taxonomy" id="334736"/>
    <lineage>
        <taxon>Bacteria</taxon>
        <taxon>Bacillati</taxon>
        <taxon>Bacillota</taxon>
        <taxon>Bacilli</taxon>
        <taxon>Bacillales</taxon>
        <taxon>Caryophanaceae</taxon>
        <taxon>Sporosarcina</taxon>
    </lineage>
</organism>
<evidence type="ECO:0000256" key="2">
    <source>
        <dbReference type="ARBA" id="ARBA00023098"/>
    </source>
</evidence>
<reference evidence="6" key="1">
    <citation type="journal article" date="2019" name="Int. J. Syst. Evol. Microbiol.">
        <title>The Global Catalogue of Microorganisms (GCM) 10K type strain sequencing project: providing services to taxonomists for standard genome sequencing and annotation.</title>
        <authorList>
            <consortium name="The Broad Institute Genomics Platform"/>
            <consortium name="The Broad Institute Genome Sequencing Center for Infectious Disease"/>
            <person name="Wu L."/>
            <person name="Ma J."/>
        </authorList>
    </citation>
    <scope>NUCLEOTIDE SEQUENCE [LARGE SCALE GENOMIC DNA]</scope>
    <source>
        <strain evidence="6">CGMCC 4.1434</strain>
    </source>
</reference>
<dbReference type="InterPro" id="IPR014748">
    <property type="entry name" value="Enoyl-CoA_hydra_C"/>
</dbReference>
<gene>
    <name evidence="5" type="ORF">ACFPRA_02445</name>
</gene>
<keyword evidence="6" id="KW-1185">Reference proteome</keyword>
<proteinExistence type="inferred from homology"/>
<dbReference type="PANTHER" id="PTHR11941:SF169">
    <property type="entry name" value="(7AS)-7A-METHYL-1,5-DIOXO-2,3,5,6,7,7A-HEXAHYDRO-1H-INDENE-CARBOXYL-COA HYDROLASE"/>
    <property type="match status" value="1"/>
</dbReference>
<dbReference type="SUPFAM" id="SSF52096">
    <property type="entry name" value="ClpP/crotonase"/>
    <property type="match status" value="1"/>
</dbReference>
<dbReference type="InterPro" id="IPR018376">
    <property type="entry name" value="Enoyl-CoA_hyd/isom_CS"/>
</dbReference>
<accession>A0ABW0TFV5</accession>
<sequence>MSYLTISRTEANAKIAVIELNRPEARNAFNTQMARDILETLQSLAKSDARVVVLTSSNSKAFCSGADLKERNGMTEEEWKAQHHLFEKMFYAIADLPQPVIAAVDGFALAGGFEIILNCDFIVAADTATFGLPEATRGIMPGGGGTRLLTKRVGVHIAKEWVCTGRMVSATEADKVGLLNRLTTSDHLVEEALALAEQLAKNAPIAVQNCKKAVDSLFGMDDAQARIEELVFYNHCVNTEDRLEGVRAFVEKREPEFVGK</sequence>
<dbReference type="Proteomes" id="UP001596109">
    <property type="component" value="Unassembled WGS sequence"/>
</dbReference>
<evidence type="ECO:0000256" key="4">
    <source>
        <dbReference type="RuleBase" id="RU003707"/>
    </source>
</evidence>
<evidence type="ECO:0000313" key="6">
    <source>
        <dbReference type="Proteomes" id="UP001596109"/>
    </source>
</evidence>
<dbReference type="Pfam" id="PF00378">
    <property type="entry name" value="ECH_1"/>
    <property type="match status" value="1"/>
</dbReference>
<dbReference type="Gene3D" id="3.90.226.10">
    <property type="entry name" value="2-enoyl-CoA Hydratase, Chain A, domain 1"/>
    <property type="match status" value="1"/>
</dbReference>
<evidence type="ECO:0000256" key="3">
    <source>
        <dbReference type="ARBA" id="ARBA00023239"/>
    </source>
</evidence>
<name>A0ABW0TFV5_9BACL</name>
<dbReference type="PANTHER" id="PTHR11941">
    <property type="entry name" value="ENOYL-COA HYDRATASE-RELATED"/>
    <property type="match status" value="1"/>
</dbReference>
<evidence type="ECO:0000313" key="5">
    <source>
        <dbReference type="EMBL" id="MFC5587769.1"/>
    </source>
</evidence>
<keyword evidence="2" id="KW-0443">Lipid metabolism</keyword>
<keyword evidence="3" id="KW-0456">Lyase</keyword>
<dbReference type="RefSeq" id="WP_381430217.1">
    <property type="nucleotide sequence ID" value="NZ_JBHSNO010000001.1"/>
</dbReference>
<dbReference type="EMBL" id="JBHSNO010000001">
    <property type="protein sequence ID" value="MFC5587769.1"/>
    <property type="molecule type" value="Genomic_DNA"/>
</dbReference>
<dbReference type="PROSITE" id="PS00166">
    <property type="entry name" value="ENOYL_COA_HYDRATASE"/>
    <property type="match status" value="1"/>
</dbReference>
<dbReference type="InterPro" id="IPR029045">
    <property type="entry name" value="ClpP/crotonase-like_dom_sf"/>
</dbReference>
<comment type="caution">
    <text evidence="5">The sequence shown here is derived from an EMBL/GenBank/DDBJ whole genome shotgun (WGS) entry which is preliminary data.</text>
</comment>
<dbReference type="Gene3D" id="1.10.12.10">
    <property type="entry name" value="Lyase 2-enoyl-coa Hydratase, Chain A, domain 2"/>
    <property type="match status" value="1"/>
</dbReference>
<evidence type="ECO:0000256" key="1">
    <source>
        <dbReference type="ARBA" id="ARBA00005254"/>
    </source>
</evidence>
<comment type="similarity">
    <text evidence="1 4">Belongs to the enoyl-CoA hydratase/isomerase family.</text>
</comment>